<organism evidence="12 13">
    <name type="scientific">Mixia osmundae (strain CBS 9802 / IAM 14324 / JCM 22182 / KY 12970)</name>
    <dbReference type="NCBI Taxonomy" id="764103"/>
    <lineage>
        <taxon>Eukaryota</taxon>
        <taxon>Fungi</taxon>
        <taxon>Dikarya</taxon>
        <taxon>Basidiomycota</taxon>
        <taxon>Pucciniomycotina</taxon>
        <taxon>Mixiomycetes</taxon>
        <taxon>Mixiales</taxon>
        <taxon>Mixiaceae</taxon>
        <taxon>Mixia</taxon>
    </lineage>
</organism>
<feature type="compositionally biased region" description="Polar residues" evidence="10">
    <location>
        <begin position="40"/>
        <end position="53"/>
    </location>
</feature>
<comment type="similarity">
    <text evidence="2">Belongs to the UQCRH/QCR6 family.</text>
</comment>
<evidence type="ECO:0000256" key="1">
    <source>
        <dbReference type="ARBA" id="ARBA00004137"/>
    </source>
</evidence>
<dbReference type="AlphaFoldDB" id="G7E6P5"/>
<accession>G7E6P5</accession>
<dbReference type="Gene3D" id="1.10.287.20">
    <property type="entry name" value="Ubiquinol-cytochrome C reductase hinge domain"/>
    <property type="match status" value="1"/>
</dbReference>
<gene>
    <name evidence="12" type="primary">Mo05191</name>
    <name evidence="12" type="ORF">E5Q_05191</name>
</gene>
<evidence type="ECO:0000256" key="4">
    <source>
        <dbReference type="ARBA" id="ARBA00022660"/>
    </source>
</evidence>
<evidence type="ECO:0000256" key="8">
    <source>
        <dbReference type="ARBA" id="ARBA00023136"/>
    </source>
</evidence>
<dbReference type="PANTHER" id="PTHR15336:SF0">
    <property type="entry name" value="CYTOCHROME B-C1 COMPLEX SUBUNIT 6, MITOCHONDRIAL"/>
    <property type="match status" value="1"/>
</dbReference>
<dbReference type="Proteomes" id="UP000009131">
    <property type="component" value="Unassembled WGS sequence"/>
</dbReference>
<evidence type="ECO:0000256" key="5">
    <source>
        <dbReference type="ARBA" id="ARBA00022792"/>
    </source>
</evidence>
<dbReference type="eggNOG" id="KOG4763">
    <property type="taxonomic scope" value="Eukaryota"/>
</dbReference>
<reference evidence="12 13" key="2">
    <citation type="journal article" date="2012" name="Open Biol.">
        <title>Characteristics of nucleosomes and linker DNA regions on the genome of the basidiomycete Mixia osmundae revealed by mono- and dinucleosome mapping.</title>
        <authorList>
            <person name="Nishida H."/>
            <person name="Kondo S."/>
            <person name="Matsumoto T."/>
            <person name="Suzuki Y."/>
            <person name="Yoshikawa H."/>
            <person name="Taylor T.D."/>
            <person name="Sugiyama J."/>
        </authorList>
    </citation>
    <scope>NUCLEOTIDE SEQUENCE [LARGE SCALE GENOMIC DNA]</scope>
    <source>
        <strain evidence="13">CBS 9802 / IAM 14324 / JCM 22182 / KY 12970</strain>
    </source>
</reference>
<feature type="domain" description="Ubiquinol-cytochrome C reductase hinge" evidence="11">
    <location>
        <begin position="96"/>
        <end position="160"/>
    </location>
</feature>
<proteinExistence type="inferred from homology"/>
<keyword evidence="9" id="KW-1015">Disulfide bond</keyword>
<comment type="subcellular location">
    <subcellularLocation>
        <location evidence="1">Mitochondrion inner membrane</location>
        <topology evidence="1">Peripheral membrane protein</topology>
        <orientation evidence="1">Intermembrane side</orientation>
    </subcellularLocation>
</comment>
<dbReference type="STRING" id="764103.G7E6P5"/>
<dbReference type="PANTHER" id="PTHR15336">
    <property type="entry name" value="UBIQUINOL-CYTOCHROME C REDUCTASE COMPLEX 7.8 KDA PROTEIN"/>
    <property type="match status" value="1"/>
</dbReference>
<dbReference type="EMBL" id="BABT02000153">
    <property type="protein sequence ID" value="GAA98505.1"/>
    <property type="molecule type" value="Genomic_DNA"/>
</dbReference>
<keyword evidence="7" id="KW-0496">Mitochondrion</keyword>
<keyword evidence="5" id="KW-0999">Mitochondrion inner membrane</keyword>
<keyword evidence="13" id="KW-1185">Reference proteome</keyword>
<keyword evidence="3" id="KW-0813">Transport</keyword>
<evidence type="ECO:0000256" key="2">
    <source>
        <dbReference type="ARBA" id="ARBA00006498"/>
    </source>
</evidence>
<dbReference type="InParanoid" id="G7E6P5"/>
<evidence type="ECO:0000313" key="13">
    <source>
        <dbReference type="Proteomes" id="UP000009131"/>
    </source>
</evidence>
<sequence>MAGKEESWLSSFFGSASQLLSSSQDQQDTPALPDADTLPSDFSSISTGWSRMTSIRCDDGEDEDPKPSADEGEEAEGGGEGGEAEEEEEEEEEPVDPADEIKEKCKSSSQCKAAKHHFEECQERVEAGKGFKGENCVEELFHLLHCVDECAAPKIFASMK</sequence>
<dbReference type="InterPro" id="IPR036811">
    <property type="entry name" value="Ubol_cytC_Rdtase_hinge_dom_sf"/>
</dbReference>
<comment type="caution">
    <text evidence="12">The sequence shown here is derived from an EMBL/GenBank/DDBJ whole genome shotgun (WGS) entry which is preliminary data.</text>
</comment>
<reference evidence="12 13" key="1">
    <citation type="journal article" date="2011" name="J. Gen. Appl. Microbiol.">
        <title>Draft genome sequencing of the enigmatic basidiomycete Mixia osmundae.</title>
        <authorList>
            <person name="Nishida H."/>
            <person name="Nagatsuka Y."/>
            <person name="Sugiyama J."/>
        </authorList>
    </citation>
    <scope>NUCLEOTIDE SEQUENCE [LARGE SCALE GENOMIC DNA]</scope>
    <source>
        <strain evidence="13">CBS 9802 / IAM 14324 / JCM 22182 / KY 12970</strain>
    </source>
</reference>
<evidence type="ECO:0000256" key="3">
    <source>
        <dbReference type="ARBA" id="ARBA00022448"/>
    </source>
</evidence>
<dbReference type="SUPFAM" id="SSF81531">
    <property type="entry name" value="Non-heme 11 kDa protein of cytochrome bc1 complex (Ubiquinol-cytochrome c reductase)"/>
    <property type="match status" value="1"/>
</dbReference>
<dbReference type="InterPro" id="IPR023184">
    <property type="entry name" value="Ubol_cytC_Rdtase_hinge_dom"/>
</dbReference>
<dbReference type="FunFam" id="1.10.287.20:FF:000001">
    <property type="entry name" value="Cytochrome b-c1 complex subunit 6"/>
    <property type="match status" value="1"/>
</dbReference>
<evidence type="ECO:0000256" key="6">
    <source>
        <dbReference type="ARBA" id="ARBA00022982"/>
    </source>
</evidence>
<name>G7E6P5_MIXOS</name>
<keyword evidence="6" id="KW-0249">Electron transport</keyword>
<dbReference type="HOGENOM" id="CLU_115913_1_0_1"/>
<feature type="compositionally biased region" description="Acidic residues" evidence="10">
    <location>
        <begin position="59"/>
        <end position="98"/>
    </location>
</feature>
<dbReference type="GO" id="GO:0005743">
    <property type="term" value="C:mitochondrial inner membrane"/>
    <property type="evidence" value="ECO:0007669"/>
    <property type="project" value="UniProtKB-SubCell"/>
</dbReference>
<evidence type="ECO:0000256" key="7">
    <source>
        <dbReference type="ARBA" id="ARBA00023128"/>
    </source>
</evidence>
<dbReference type="InterPro" id="IPR003422">
    <property type="entry name" value="Cyt_b-c1_6"/>
</dbReference>
<keyword evidence="8" id="KW-0472">Membrane</keyword>
<dbReference type="Pfam" id="PF02320">
    <property type="entry name" value="UCR_hinge"/>
    <property type="match status" value="1"/>
</dbReference>
<dbReference type="GO" id="GO:0006122">
    <property type="term" value="P:mitochondrial electron transport, ubiquinol to cytochrome c"/>
    <property type="evidence" value="ECO:0007669"/>
    <property type="project" value="InterPro"/>
</dbReference>
<dbReference type="RefSeq" id="XP_014567673.1">
    <property type="nucleotide sequence ID" value="XM_014712187.1"/>
</dbReference>
<evidence type="ECO:0000259" key="11">
    <source>
        <dbReference type="Pfam" id="PF02320"/>
    </source>
</evidence>
<feature type="region of interest" description="Disordered" evidence="10">
    <location>
        <begin position="16"/>
        <end position="103"/>
    </location>
</feature>
<evidence type="ECO:0000256" key="9">
    <source>
        <dbReference type="ARBA" id="ARBA00023157"/>
    </source>
</evidence>
<keyword evidence="4" id="KW-0679">Respiratory chain</keyword>
<protein>
    <recommendedName>
        <fullName evidence="11">Ubiquinol-cytochrome C reductase hinge domain-containing protein</fullName>
    </recommendedName>
</protein>
<feature type="compositionally biased region" description="Low complexity" evidence="10">
    <location>
        <begin position="16"/>
        <end position="28"/>
    </location>
</feature>
<dbReference type="OrthoDB" id="405848at2759"/>
<evidence type="ECO:0000313" key="12">
    <source>
        <dbReference type="EMBL" id="GAA98505.1"/>
    </source>
</evidence>
<evidence type="ECO:0000256" key="10">
    <source>
        <dbReference type="SAM" id="MobiDB-lite"/>
    </source>
</evidence>